<keyword evidence="2" id="KW-1185">Reference proteome</keyword>
<evidence type="ECO:0000313" key="3">
    <source>
        <dbReference type="WBParaSite" id="ASIM_0000788601-mRNA-1"/>
    </source>
</evidence>
<evidence type="ECO:0000313" key="1">
    <source>
        <dbReference type="EMBL" id="VDK29681.1"/>
    </source>
</evidence>
<name>A0A0M3JJR5_ANISI</name>
<dbReference type="OrthoDB" id="5327538at2759"/>
<accession>A0A0M3JJR5</accession>
<reference evidence="1 2" key="2">
    <citation type="submission" date="2018-11" db="EMBL/GenBank/DDBJ databases">
        <authorList>
            <consortium name="Pathogen Informatics"/>
        </authorList>
    </citation>
    <scope>NUCLEOTIDE SEQUENCE [LARGE SCALE GENOMIC DNA]</scope>
</reference>
<dbReference type="EMBL" id="UYRR01018957">
    <property type="protein sequence ID" value="VDK29681.1"/>
    <property type="molecule type" value="Genomic_DNA"/>
</dbReference>
<dbReference type="Proteomes" id="UP000267096">
    <property type="component" value="Unassembled WGS sequence"/>
</dbReference>
<gene>
    <name evidence="1" type="ORF">ASIM_LOCUS7646</name>
</gene>
<dbReference type="AlphaFoldDB" id="A0A0M3JJR5"/>
<sequence length="89" mass="10005">MKDFFESVQFYVPLTPDFFVPGAEYEKPLGASQGSEKLRGQSRKAMQEVDIRGVLEGIKTIINPEMVAKMKAVYQFTLKSGKSSVFFFG</sequence>
<reference evidence="3" key="1">
    <citation type="submission" date="2017-02" db="UniProtKB">
        <authorList>
            <consortium name="WormBaseParasite"/>
        </authorList>
    </citation>
    <scope>IDENTIFICATION</scope>
</reference>
<organism evidence="3">
    <name type="scientific">Anisakis simplex</name>
    <name type="common">Herring worm</name>
    <dbReference type="NCBI Taxonomy" id="6269"/>
    <lineage>
        <taxon>Eukaryota</taxon>
        <taxon>Metazoa</taxon>
        <taxon>Ecdysozoa</taxon>
        <taxon>Nematoda</taxon>
        <taxon>Chromadorea</taxon>
        <taxon>Rhabditida</taxon>
        <taxon>Spirurina</taxon>
        <taxon>Ascaridomorpha</taxon>
        <taxon>Ascaridoidea</taxon>
        <taxon>Anisakidae</taxon>
        <taxon>Anisakis</taxon>
        <taxon>Anisakis simplex complex</taxon>
    </lineage>
</organism>
<protein>
    <submittedName>
        <fullName evidence="3">DUF655 domain-containing protein</fullName>
    </submittedName>
</protein>
<evidence type="ECO:0000313" key="2">
    <source>
        <dbReference type="Proteomes" id="UP000267096"/>
    </source>
</evidence>
<proteinExistence type="predicted"/>
<dbReference type="WBParaSite" id="ASIM_0000788601-mRNA-1">
    <property type="protein sequence ID" value="ASIM_0000788601-mRNA-1"/>
    <property type="gene ID" value="ASIM_0000788601"/>
</dbReference>